<dbReference type="Proteomes" id="UP000037822">
    <property type="component" value="Unassembled WGS sequence"/>
</dbReference>
<comment type="caution">
    <text evidence="6">The sequence shown here is derived from an EMBL/GenBank/DDBJ whole genome shotgun (WGS) entry which is preliminary data.</text>
</comment>
<dbReference type="EMBL" id="LGSZ01000032">
    <property type="protein sequence ID" value="KPH80998.1"/>
    <property type="molecule type" value="Genomic_DNA"/>
</dbReference>
<evidence type="ECO:0000256" key="3">
    <source>
        <dbReference type="ARBA" id="ARBA00022801"/>
    </source>
</evidence>
<dbReference type="RefSeq" id="WP_054208932.1">
    <property type="nucleotide sequence ID" value="NZ_LGSZ01000032.1"/>
</dbReference>
<evidence type="ECO:0000313" key="6">
    <source>
        <dbReference type="EMBL" id="KPH80998.1"/>
    </source>
</evidence>
<evidence type="ECO:0000256" key="1">
    <source>
        <dbReference type="ARBA" id="ARBA00007749"/>
    </source>
</evidence>
<keyword evidence="7" id="KW-1185">Reference proteome</keyword>
<evidence type="ECO:0000313" key="7">
    <source>
        <dbReference type="Proteomes" id="UP000037822"/>
    </source>
</evidence>
<keyword evidence="3" id="KW-0378">Hydrolase</keyword>
<keyword evidence="2" id="KW-0479">Metal-binding</keyword>
<dbReference type="AlphaFoldDB" id="A0A0N1F6I5"/>
<dbReference type="Gene3D" id="3.60.15.10">
    <property type="entry name" value="Ribonuclease Z/Hydroxyacylglutathione hydrolase-like"/>
    <property type="match status" value="1"/>
</dbReference>
<dbReference type="SMART" id="SM00849">
    <property type="entry name" value="Lactamase_B"/>
    <property type="match status" value="1"/>
</dbReference>
<dbReference type="PATRIC" id="fig|1526658.3.peg.684"/>
<dbReference type="InterPro" id="IPR051013">
    <property type="entry name" value="MBL_superfamily_lactonases"/>
</dbReference>
<accession>A0A0N1F6I5</accession>
<organism evidence="6 7">
    <name type="scientific">Bosea vaviloviae</name>
    <dbReference type="NCBI Taxonomy" id="1526658"/>
    <lineage>
        <taxon>Bacteria</taxon>
        <taxon>Pseudomonadati</taxon>
        <taxon>Pseudomonadota</taxon>
        <taxon>Alphaproteobacteria</taxon>
        <taxon>Hyphomicrobiales</taxon>
        <taxon>Boseaceae</taxon>
        <taxon>Bosea</taxon>
    </lineage>
</organism>
<dbReference type="InterPro" id="IPR036866">
    <property type="entry name" value="RibonucZ/Hydroxyglut_hydro"/>
</dbReference>
<reference evidence="6 7" key="1">
    <citation type="submission" date="2015-07" db="EMBL/GenBank/DDBJ databases">
        <title>Whole genome sequencing of Bosea vaviloviae isolated from cave pool.</title>
        <authorList>
            <person name="Tan N.E.H."/>
            <person name="Lee Y.P."/>
            <person name="Gan H.M."/>
            <person name="Barton H."/>
            <person name="Savka M.A."/>
        </authorList>
    </citation>
    <scope>NUCLEOTIDE SEQUENCE [LARGE SCALE GENOMIC DNA]</scope>
    <source>
        <strain evidence="6 7">SD260</strain>
    </source>
</reference>
<evidence type="ECO:0000259" key="5">
    <source>
        <dbReference type="SMART" id="SM00849"/>
    </source>
</evidence>
<feature type="domain" description="Metallo-beta-lactamase" evidence="5">
    <location>
        <begin position="95"/>
        <end position="300"/>
    </location>
</feature>
<proteinExistence type="inferred from homology"/>
<dbReference type="InterPro" id="IPR006311">
    <property type="entry name" value="TAT_signal"/>
</dbReference>
<dbReference type="Pfam" id="PF00753">
    <property type="entry name" value="Lactamase_B"/>
    <property type="match status" value="1"/>
</dbReference>
<dbReference type="OrthoDB" id="9773738at2"/>
<gene>
    <name evidence="6" type="ORF">AE618_10095</name>
</gene>
<dbReference type="PANTHER" id="PTHR42978:SF6">
    <property type="entry name" value="QUORUM-QUENCHING LACTONASE YTNP-RELATED"/>
    <property type="match status" value="1"/>
</dbReference>
<dbReference type="CDD" id="cd07720">
    <property type="entry name" value="OPHC2-like_MBL-fold"/>
    <property type="match status" value="1"/>
</dbReference>
<protein>
    <submittedName>
        <fullName evidence="6">Lactamase</fullName>
    </submittedName>
</protein>
<dbReference type="GO" id="GO:0016787">
    <property type="term" value="F:hydrolase activity"/>
    <property type="evidence" value="ECO:0007669"/>
    <property type="project" value="UniProtKB-KW"/>
</dbReference>
<dbReference type="InterPro" id="IPR001279">
    <property type="entry name" value="Metallo-B-lactamas"/>
</dbReference>
<dbReference type="PANTHER" id="PTHR42978">
    <property type="entry name" value="QUORUM-QUENCHING LACTONASE YTNP-RELATED-RELATED"/>
    <property type="match status" value="1"/>
</dbReference>
<comment type="similarity">
    <text evidence="1">Belongs to the metallo-beta-lactamase superfamily.</text>
</comment>
<evidence type="ECO:0000256" key="2">
    <source>
        <dbReference type="ARBA" id="ARBA00022723"/>
    </source>
</evidence>
<evidence type="ECO:0000256" key="4">
    <source>
        <dbReference type="ARBA" id="ARBA00022833"/>
    </source>
</evidence>
<dbReference type="SUPFAM" id="SSF56281">
    <property type="entry name" value="Metallo-hydrolase/oxidoreductase"/>
    <property type="match status" value="1"/>
</dbReference>
<keyword evidence="4" id="KW-0862">Zinc</keyword>
<dbReference type="GO" id="GO:0046872">
    <property type="term" value="F:metal ion binding"/>
    <property type="evidence" value="ECO:0007669"/>
    <property type="project" value="UniProtKB-KW"/>
</dbReference>
<dbReference type="PROSITE" id="PS51318">
    <property type="entry name" value="TAT"/>
    <property type="match status" value="1"/>
</dbReference>
<name>A0A0N1F6I5_9HYPH</name>
<sequence>MTHVSRRDALVAGSLAAAFGLVKPLHLVTSAQAQTIPDPAVGFHRYKVGSIEVTALYDGIWEKPHDPAFIKNASVNETKEALAKSGQTTAFVPIPLTVVVLKIGDRYVMVDSGSGAGQWQPTATKLASNMAAAGIDPAKISTILISHFHPDHIFGLMHRGTNAPVFPQAEIVVTATEYKWWTEPGRVEKLPDARKPLGQRINAVFPGWKNFKLVDGEPEVAPGVRLVKAPGHTPGHAAFHVSSGNEQLMISNDVAYVPALLAPHPDWQGSYDQDSVTAVETRHKLIDRVIAEKMAICGAHFPFPGMGVFAKDGAGYTFAPAKA</sequence>